<feature type="transmembrane region" description="Helical" evidence="1">
    <location>
        <begin position="34"/>
        <end position="56"/>
    </location>
</feature>
<proteinExistence type="predicted"/>
<feature type="transmembrane region" description="Helical" evidence="1">
    <location>
        <begin position="293"/>
        <end position="315"/>
    </location>
</feature>
<dbReference type="AlphaFoldDB" id="A0A0U5JJN2"/>
<evidence type="ECO:0000256" key="1">
    <source>
        <dbReference type="SAM" id="Phobius"/>
    </source>
</evidence>
<evidence type="ECO:0000313" key="2">
    <source>
        <dbReference type="EMBL" id="CUR38065.1"/>
    </source>
</evidence>
<feature type="transmembrane region" description="Helical" evidence="1">
    <location>
        <begin position="142"/>
        <end position="174"/>
    </location>
</feature>
<feature type="transmembrane region" description="Helical" evidence="1">
    <location>
        <begin position="321"/>
        <end position="338"/>
    </location>
</feature>
<keyword evidence="1" id="KW-0812">Transmembrane</keyword>
<reference evidence="2" key="1">
    <citation type="submission" date="2015-10" db="EMBL/GenBank/DDBJ databases">
        <authorList>
            <person name="Gilbert D.G."/>
        </authorList>
    </citation>
    <scope>NUCLEOTIDE SEQUENCE</scope>
    <source>
        <strain evidence="2">3c6</strain>
    </source>
</reference>
<accession>A0A0U5JJN2</accession>
<dbReference type="InterPro" id="IPR049458">
    <property type="entry name" value="EpsG-like"/>
</dbReference>
<dbReference type="Pfam" id="PF14897">
    <property type="entry name" value="EpsG"/>
    <property type="match status" value="1"/>
</dbReference>
<keyword evidence="1" id="KW-0472">Membrane</keyword>
<sequence>MSIYLISFFSSTLFIYMGERFYSNKNSDTVINTIKKIICFLIILIALLIPSIVAGLRDYSIGTDVLVYGNFWFNKSFFNDFSTYTKWATSSSIGYLYATFNYLISRFTINPHWFYFYYNFAENIIVYVAIKRNKDILNIPFAMLVYYFLFYNLFLNILRQGMALALILLSVSYIRNNQNVKYFICLFIAYLFHSTAFIGISLWLISYVLKLKFESIVIRRNFLIIVGILFSFFLIPFVNLFNNMGIIGDRYAAYVGNNNVGGGFYQHLIMFCLPTLILYLWSVAKKNMISQNYIYNFFYTVVIMATVLGFLTLRFTYLNRLVEYFDIIFILAIPYIVKNGTFRVSVNNQNILSSLLIVYLFIYWVVIFVIMNSGETVPYLFMQY</sequence>
<protein>
    <submittedName>
        <fullName evidence="2">Capsular polysaccharide biosynthesis protein</fullName>
    </submittedName>
</protein>
<feature type="transmembrane region" description="Helical" evidence="1">
    <location>
        <begin position="350"/>
        <end position="371"/>
    </location>
</feature>
<feature type="transmembrane region" description="Helical" evidence="1">
    <location>
        <begin position="180"/>
        <end position="209"/>
    </location>
</feature>
<gene>
    <name evidence="2" type="ORF">LRLP16767_LR3C6_00017</name>
</gene>
<organism evidence="2">
    <name type="scientific">Limosilactobacillus reuteri</name>
    <name type="common">Lactobacillus reuteri</name>
    <dbReference type="NCBI Taxonomy" id="1598"/>
    <lineage>
        <taxon>Bacteria</taxon>
        <taxon>Bacillati</taxon>
        <taxon>Bacillota</taxon>
        <taxon>Bacilli</taxon>
        <taxon>Lactobacillales</taxon>
        <taxon>Lactobacillaceae</taxon>
        <taxon>Limosilactobacillus</taxon>
    </lineage>
</organism>
<feature type="transmembrane region" description="Helical" evidence="1">
    <location>
        <begin position="221"/>
        <end position="241"/>
    </location>
</feature>
<keyword evidence="1" id="KW-1133">Transmembrane helix</keyword>
<feature type="transmembrane region" description="Helical" evidence="1">
    <location>
        <begin position="264"/>
        <end position="281"/>
    </location>
</feature>
<name>A0A0U5JJN2_LIMRT</name>
<dbReference type="EMBL" id="LN887307">
    <property type="protein sequence ID" value="CUR38065.1"/>
    <property type="molecule type" value="Genomic_DNA"/>
</dbReference>
<feature type="transmembrane region" description="Helical" evidence="1">
    <location>
        <begin position="6"/>
        <end position="22"/>
    </location>
</feature>